<dbReference type="SMART" id="SM00460">
    <property type="entry name" value="TGc"/>
    <property type="match status" value="1"/>
</dbReference>
<keyword evidence="1" id="KW-0812">Transmembrane</keyword>
<dbReference type="PANTHER" id="PTHR42736">
    <property type="entry name" value="PROTEIN-GLUTAMINE GAMMA-GLUTAMYLTRANSFERASE"/>
    <property type="match status" value="1"/>
</dbReference>
<dbReference type="AlphaFoldDB" id="A0A401FV64"/>
<reference evidence="4" key="1">
    <citation type="submission" date="2017-11" db="EMBL/GenBank/DDBJ databases">
        <authorList>
            <person name="Watanabe M."/>
            <person name="Kojima H."/>
        </authorList>
    </citation>
    <scope>NUCLEOTIDE SEQUENCE [LARGE SCALE GENOMIC DNA]</scope>
    <source>
        <strain evidence="4">Tokyo 01</strain>
    </source>
</reference>
<dbReference type="Proteomes" id="UP000288096">
    <property type="component" value="Unassembled WGS sequence"/>
</dbReference>
<dbReference type="Gene3D" id="3.10.620.30">
    <property type="match status" value="1"/>
</dbReference>
<evidence type="ECO:0000259" key="2">
    <source>
        <dbReference type="SMART" id="SM00460"/>
    </source>
</evidence>
<keyword evidence="1" id="KW-0472">Membrane</keyword>
<dbReference type="InterPro" id="IPR038765">
    <property type="entry name" value="Papain-like_cys_pep_sf"/>
</dbReference>
<accession>A0A401FV64</accession>
<reference evidence="4" key="2">
    <citation type="submission" date="2019-01" db="EMBL/GenBank/DDBJ databases">
        <title>Genome sequence of Desulfonema ishimotonii strain Tokyo 01.</title>
        <authorList>
            <person name="Fukui M."/>
        </authorList>
    </citation>
    <scope>NUCLEOTIDE SEQUENCE [LARGE SCALE GENOMIC DNA]</scope>
    <source>
        <strain evidence="4">Tokyo 01</strain>
    </source>
</reference>
<organism evidence="3 4">
    <name type="scientific">Desulfonema ishimotonii</name>
    <dbReference type="NCBI Taxonomy" id="45657"/>
    <lineage>
        <taxon>Bacteria</taxon>
        <taxon>Pseudomonadati</taxon>
        <taxon>Thermodesulfobacteriota</taxon>
        <taxon>Desulfobacteria</taxon>
        <taxon>Desulfobacterales</taxon>
        <taxon>Desulfococcaceae</taxon>
        <taxon>Desulfonema</taxon>
    </lineage>
</organism>
<dbReference type="OrthoDB" id="9804872at2"/>
<dbReference type="Pfam" id="PF01841">
    <property type="entry name" value="Transglut_core"/>
    <property type="match status" value="1"/>
</dbReference>
<comment type="caution">
    <text evidence="3">The sequence shown here is derived from an EMBL/GenBank/DDBJ whole genome shotgun (WGS) entry which is preliminary data.</text>
</comment>
<feature type="transmembrane region" description="Helical" evidence="1">
    <location>
        <begin position="82"/>
        <end position="100"/>
    </location>
</feature>
<feature type="transmembrane region" description="Helical" evidence="1">
    <location>
        <begin position="183"/>
        <end position="201"/>
    </location>
</feature>
<evidence type="ECO:0000313" key="4">
    <source>
        <dbReference type="Proteomes" id="UP000288096"/>
    </source>
</evidence>
<dbReference type="InterPro" id="IPR002931">
    <property type="entry name" value="Transglutaminase-like"/>
</dbReference>
<gene>
    <name evidence="3" type="ORF">DENIS_1815</name>
</gene>
<protein>
    <submittedName>
        <fullName evidence="3">Transglutaminase</fullName>
    </submittedName>
</protein>
<feature type="domain" description="Transglutaminase-like" evidence="2">
    <location>
        <begin position="430"/>
        <end position="500"/>
    </location>
</feature>
<feature type="transmembrane region" description="Helical" evidence="1">
    <location>
        <begin position="59"/>
        <end position="76"/>
    </location>
</feature>
<evidence type="ECO:0000313" key="3">
    <source>
        <dbReference type="EMBL" id="GBC60856.1"/>
    </source>
</evidence>
<dbReference type="EMBL" id="BEXT01000001">
    <property type="protein sequence ID" value="GBC60856.1"/>
    <property type="molecule type" value="Genomic_DNA"/>
</dbReference>
<feature type="transmembrane region" description="Helical" evidence="1">
    <location>
        <begin position="158"/>
        <end position="176"/>
    </location>
</feature>
<dbReference type="PANTHER" id="PTHR42736:SF1">
    <property type="entry name" value="PROTEIN-GLUTAMINE GAMMA-GLUTAMYLTRANSFERASE"/>
    <property type="match status" value="1"/>
</dbReference>
<sequence>MKTASPHRTTPPLLLGASLLFWGIQVGLLPLACVMAILLELSHPVRFRWAFSKKDFNRISDLCALLFVGIFAWLLMVHRSVFIIFTTMMWLPAVLFPLVFCQTYNTEPQIDIRSISLFLRKQKEGPQSGTPFAVNLNFPYFALCILSASFAFNKNSGFYIGFMALSAGALLAVRPARFSPISWAILFILACYGGYAGHVGLNRLQLYLEARGLEWFYDMEREDADPYRNITALGYIGHLKRSDRIFFRVRPRTGVQVPLLLREAVYDQYSSSNWYAIHSDFERIAPEAPEMVWPLGKASAPAAGIEVAAHLRSGQGMLKLPGGTFQVSGLPLLNLSRSRLGAIRVKEGPGLIRYTARFGHEVLSPPPSENDLLVPKAERAAIDQIVSELKLETGPPEKRLETLANFFEQNFTYSLDLNSGNTLTPLAHFLLKYRSGHCEYFATATVLLLRAAGIPARYVTGFSAHEFSLSGSWIVVRERHAHAWAMACVNGVWQDVDNTVSTWRETEDEAAPSWQLLSDLWSWLAFRFSQWQWRQDAGDFSGYVPWLLIPLLAIVVRKLWRTKRIKPVRRAESSPAPVRRYGSDSEFYQVVEKLNRMGHVRNPGEPLSDWISGIGRSAEGRRLTASLRPILMLHYRYRFDPEGVTPRERRVLQEKVRAWLIRSEKRDEAGDAPQS</sequence>
<keyword evidence="4" id="KW-1185">Reference proteome</keyword>
<dbReference type="InterPro" id="IPR052901">
    <property type="entry name" value="Bact_TGase-like"/>
</dbReference>
<keyword evidence="1" id="KW-1133">Transmembrane helix</keyword>
<dbReference type="RefSeq" id="WP_124328216.1">
    <property type="nucleotide sequence ID" value="NZ_BEXT01000001.1"/>
</dbReference>
<feature type="transmembrane region" description="Helical" evidence="1">
    <location>
        <begin position="20"/>
        <end position="39"/>
    </location>
</feature>
<dbReference type="SUPFAM" id="SSF54001">
    <property type="entry name" value="Cysteine proteinases"/>
    <property type="match status" value="1"/>
</dbReference>
<feature type="transmembrane region" description="Helical" evidence="1">
    <location>
        <begin position="132"/>
        <end position="152"/>
    </location>
</feature>
<proteinExistence type="predicted"/>
<name>A0A401FV64_9BACT</name>
<evidence type="ECO:0000256" key="1">
    <source>
        <dbReference type="SAM" id="Phobius"/>
    </source>
</evidence>